<evidence type="ECO:0000256" key="1">
    <source>
        <dbReference type="ARBA" id="ARBA00022679"/>
    </source>
</evidence>
<feature type="domain" description="Glycosyl transferase family 1" evidence="2">
    <location>
        <begin position="390"/>
        <end position="501"/>
    </location>
</feature>
<dbReference type="Pfam" id="PF00534">
    <property type="entry name" value="Glycos_transf_1"/>
    <property type="match status" value="1"/>
</dbReference>
<dbReference type="GO" id="GO:0016757">
    <property type="term" value="F:glycosyltransferase activity"/>
    <property type="evidence" value="ECO:0007669"/>
    <property type="project" value="InterPro"/>
</dbReference>
<evidence type="ECO:0000313" key="3">
    <source>
        <dbReference type="EMBL" id="ROT86428.1"/>
    </source>
</evidence>
<proteinExistence type="predicted"/>
<dbReference type="AlphaFoldDB" id="A0A423UCM9"/>
<dbReference type="Proteomes" id="UP000285266">
    <property type="component" value="Unassembled WGS sequence"/>
</dbReference>
<keyword evidence="1 3" id="KW-0808">Transferase</keyword>
<reference evidence="3 4" key="1">
    <citation type="submission" date="2018-07" db="EMBL/GenBank/DDBJ databases">
        <title>The role of parmesan cheese in vectoring bovine microbiota.</title>
        <authorList>
            <person name="Lugli G.A."/>
            <person name="Milani C."/>
        </authorList>
    </citation>
    <scope>NUCLEOTIDE SEQUENCE [LARGE SCALE GENOMIC DNA]</scope>
    <source>
        <strain evidence="3 4">BMONG18</strain>
    </source>
</reference>
<dbReference type="SUPFAM" id="SSF53756">
    <property type="entry name" value="UDP-Glycosyltransferase/glycogen phosphorylase"/>
    <property type="match status" value="1"/>
</dbReference>
<gene>
    <name evidence="3" type="ORF">BMONG18_1479</name>
</gene>
<comment type="caution">
    <text evidence="3">The sequence shown here is derived from an EMBL/GenBank/DDBJ whole genome shotgun (WGS) entry which is preliminary data.</text>
</comment>
<evidence type="ECO:0000313" key="4">
    <source>
        <dbReference type="Proteomes" id="UP000285266"/>
    </source>
</evidence>
<sequence length="569" mass="64325">MQRLFRMYPDFRRCLALLTQRQKALVVSAVNYHTLVWPEKLLTFQIYLGKEWQYPRLTDASTMDGSLTAKVGLHPVASFSASGSRFGRDKNDMSVFDRASGVAIRNEESDGIRYILLTPDDATDESCHQHQVTERLPVRIYKAFELRAPIGFDYVRELLRRMAERRNNRSIPRPEVSVVAGQRIAGEEVNKDCADSVLSLPHLQRRRAVIIAMYWLQSGGAEQWGLETIRLAEQAGIVPIVITDRDSQQPWITGVACGAALVLPLSRPIEPHPGAVPVLDALYERYDIRGILIHHCQWMYDQLSWVKRTHPETYVVDSLHILEYVMRGGFPRQAVLHDQWIDLHHVISPQLEHWMVRVHNIPADKVVDAPLIGLTANSAALRYKERGSASPFVVSFIGRMARQKRPEAFILLARYLENKRPGAFRFIMHGSGEMDGFVDRLIHRYHLEQVIERRSGAAPVARTYGDGDALVVSSINEGITLTTIEAISAGVPVLSADVGSQGTLVPPVGLLPRLTASFVSSAAKALMRMADREPDRRRLWEDEARRLVEFSKLQSADALFSKLFEQWSK</sequence>
<dbReference type="EMBL" id="QRAJ01000010">
    <property type="protein sequence ID" value="ROT86428.1"/>
    <property type="molecule type" value="Genomic_DNA"/>
</dbReference>
<dbReference type="Gene3D" id="3.40.50.2000">
    <property type="entry name" value="Glycogen Phosphorylase B"/>
    <property type="match status" value="1"/>
</dbReference>
<evidence type="ECO:0000259" key="2">
    <source>
        <dbReference type="Pfam" id="PF00534"/>
    </source>
</evidence>
<dbReference type="PANTHER" id="PTHR12526">
    <property type="entry name" value="GLYCOSYLTRANSFERASE"/>
    <property type="match status" value="1"/>
</dbReference>
<accession>A0A423UCM9</accession>
<protein>
    <submittedName>
        <fullName evidence="3">Glycosyl transferase</fullName>
    </submittedName>
</protein>
<organism evidence="3 4">
    <name type="scientific">Bifidobacterium mongoliense</name>
    <dbReference type="NCBI Taxonomy" id="518643"/>
    <lineage>
        <taxon>Bacteria</taxon>
        <taxon>Bacillati</taxon>
        <taxon>Actinomycetota</taxon>
        <taxon>Actinomycetes</taxon>
        <taxon>Bifidobacteriales</taxon>
        <taxon>Bifidobacteriaceae</taxon>
        <taxon>Bifidobacterium</taxon>
    </lineage>
</organism>
<dbReference type="RefSeq" id="WP_123645243.1">
    <property type="nucleotide sequence ID" value="NZ_QRAJ01000010.1"/>
</dbReference>
<dbReference type="InterPro" id="IPR001296">
    <property type="entry name" value="Glyco_trans_1"/>
</dbReference>
<name>A0A423UCM9_9BIFI</name>
<dbReference type="PANTHER" id="PTHR12526:SF630">
    <property type="entry name" value="GLYCOSYLTRANSFERASE"/>
    <property type="match status" value="1"/>
</dbReference>